<dbReference type="InterPro" id="IPR036616">
    <property type="entry name" value="Poly(ADP-ribose)pol_reg_dom_sf"/>
</dbReference>
<dbReference type="PROSITE" id="PS51977">
    <property type="entry name" value="WGR"/>
    <property type="match status" value="1"/>
</dbReference>
<feature type="domain" description="PARP catalytic" evidence="8">
    <location>
        <begin position="507"/>
        <end position="737"/>
    </location>
</feature>
<keyword evidence="12" id="KW-1185">Reference proteome</keyword>
<dbReference type="InterPro" id="IPR036930">
    <property type="entry name" value="WGR_dom_sf"/>
</dbReference>
<dbReference type="PROSITE" id="PS51059">
    <property type="entry name" value="PARP_CATALYTIC"/>
    <property type="match status" value="1"/>
</dbReference>
<evidence type="ECO:0000313" key="12">
    <source>
        <dbReference type="Proteomes" id="UP000243217"/>
    </source>
</evidence>
<dbReference type="GO" id="GO:0003950">
    <property type="term" value="F:NAD+ poly-ADP-ribosyltransferase activity"/>
    <property type="evidence" value="ECO:0007669"/>
    <property type="project" value="UniProtKB-UniRule"/>
</dbReference>
<evidence type="ECO:0000256" key="6">
    <source>
        <dbReference type="ARBA" id="ARBA00023242"/>
    </source>
</evidence>
<keyword evidence="5 7" id="KW-0520">NAD</keyword>
<dbReference type="SUPFAM" id="SSF47587">
    <property type="entry name" value="Domain of poly(ADP-ribose) polymerase"/>
    <property type="match status" value="1"/>
</dbReference>
<evidence type="ECO:0000256" key="1">
    <source>
        <dbReference type="ARBA" id="ARBA00004123"/>
    </source>
</evidence>
<reference evidence="11 12" key="1">
    <citation type="journal article" date="2014" name="Genome Biol. Evol.">
        <title>The secreted proteins of Achlya hypogyna and Thraustotheca clavata identify the ancestral oomycete secretome and reveal gene acquisitions by horizontal gene transfer.</title>
        <authorList>
            <person name="Misner I."/>
            <person name="Blouin N."/>
            <person name="Leonard G."/>
            <person name="Richards T.A."/>
            <person name="Lane C.E."/>
        </authorList>
    </citation>
    <scope>NUCLEOTIDE SEQUENCE [LARGE SCALE GENOMIC DNA]</scope>
    <source>
        <strain evidence="11 12">ATCC 34112</strain>
    </source>
</reference>
<dbReference type="SMART" id="SM00773">
    <property type="entry name" value="WGR"/>
    <property type="match status" value="1"/>
</dbReference>
<evidence type="ECO:0000256" key="2">
    <source>
        <dbReference type="ARBA" id="ARBA00022676"/>
    </source>
</evidence>
<dbReference type="GO" id="GO:0006302">
    <property type="term" value="P:double-strand break repair"/>
    <property type="evidence" value="ECO:0007669"/>
    <property type="project" value="TreeGrafter"/>
</dbReference>
<dbReference type="InterPro" id="IPR004102">
    <property type="entry name" value="Poly(ADP-ribose)pol_reg_dom"/>
</dbReference>
<evidence type="ECO:0000256" key="3">
    <source>
        <dbReference type="ARBA" id="ARBA00022679"/>
    </source>
</evidence>
<dbReference type="EMBL" id="JNBS01000513">
    <property type="protein sequence ID" value="OQS05056.1"/>
    <property type="molecule type" value="Genomic_DNA"/>
</dbReference>
<dbReference type="PROSITE" id="PS51257">
    <property type="entry name" value="PROKAR_LIPOPROTEIN"/>
    <property type="match status" value="1"/>
</dbReference>
<comment type="subcellular location">
    <subcellularLocation>
        <location evidence="1">Nucleus</location>
    </subcellularLocation>
</comment>
<dbReference type="Pfam" id="PF02877">
    <property type="entry name" value="PARP_reg"/>
    <property type="match status" value="1"/>
</dbReference>
<dbReference type="GO" id="GO:0005730">
    <property type="term" value="C:nucleolus"/>
    <property type="evidence" value="ECO:0007669"/>
    <property type="project" value="TreeGrafter"/>
</dbReference>
<name>A0A1W0A449_9STRA</name>
<feature type="domain" description="PARP alpha-helical" evidence="9">
    <location>
        <begin position="378"/>
        <end position="495"/>
    </location>
</feature>
<dbReference type="Gene3D" id="2.20.140.10">
    <property type="entry name" value="WGR domain"/>
    <property type="match status" value="1"/>
</dbReference>
<dbReference type="GO" id="GO:0016779">
    <property type="term" value="F:nucleotidyltransferase activity"/>
    <property type="evidence" value="ECO:0007669"/>
    <property type="project" value="UniProtKB-KW"/>
</dbReference>
<dbReference type="AlphaFoldDB" id="A0A1W0A449"/>
<dbReference type="Proteomes" id="UP000243217">
    <property type="component" value="Unassembled WGS sequence"/>
</dbReference>
<dbReference type="InterPro" id="IPR050800">
    <property type="entry name" value="ARTD/PARP"/>
</dbReference>
<dbReference type="PANTHER" id="PTHR10459">
    <property type="entry name" value="DNA LIGASE"/>
    <property type="match status" value="1"/>
</dbReference>
<dbReference type="SUPFAM" id="SSF142921">
    <property type="entry name" value="WGR domain-like"/>
    <property type="match status" value="1"/>
</dbReference>
<sequence length="860" mass="97434">MRPSTSSFAPTCASSSCEHLLHTSKVEIIRADVRLPSAKAKATKENVVFVLKVLDGNESYGVERSWADFIDLKNNLLIALDPGHPCNGVCPWLWEDLRHNFDFPTKKVGFLTWWDIRFQRHNATTIEIFREHFQQMLDALLKLLCQPPDHCERFHSVFAVVAGFLTPDAKEALQHNVVVSIQLKMAGKRKATTSTPAPSKRVTRASRSKKVVEEVIEEVPKIEEEPDTEIDVPVAVKDEPQYQRKLDEHYTRFYGSAATVIGNYDVMLNQVEIKATTSKNKFYRIQLIQLGFGGYDVWTRWGRVGENGDCSLLSKGQLFTLEQATKAFEKKFKDKTKNTWGSPFKPKKGSYEIIELDAKACSSEAAEQKTTIGNEFEPSTLPVQTQNLIRMIFDRNMFKDAMATMNLDPARMPLGTLSATQIAKGVTILDRLQADISQNKTSNLATLSSKFYQLIPHAFSRSTIPPVIRTPELLEEKYAMLSTLHDIVVAQDVEKKLTAAPQTLQANPVDLKYQELNADMELVDKSSEIYSTLVKYINITQGIEGHGTLQLQDIWAVRRSPEDTSFSKFSSVPDHRLLWHGTNVAVVAAILKTGLRIMPSAGGRVGRGIYLANMLEKSRQYLHPCNFDGQRLGCVFLVEAALGKIHQITQDDSSLTQAPTGFDSVLAKGTVHPAIAANKTIELDGNQVTVSSGKREESGVSSSFYHDEFLVYKETQQRLRVEVIDTIVRLPRVNTKPRRNHVNFIIQIQSDAKCRTVEQNWSAFMKLKHDLLNALDLDHYCTGNCSQLYEKLYHQKIFGSTLFDIKTWFFLHLDYPTSTSIQYTQKYFEAELKYIVSLLHNYKSSCKKYQDICNKFKKEM</sequence>
<evidence type="ECO:0000259" key="10">
    <source>
        <dbReference type="PROSITE" id="PS51977"/>
    </source>
</evidence>
<dbReference type="EC" id="2.4.2.-" evidence="7"/>
<dbReference type="SUPFAM" id="SSF56399">
    <property type="entry name" value="ADP-ribosylation"/>
    <property type="match status" value="1"/>
</dbReference>
<dbReference type="GO" id="GO:0035861">
    <property type="term" value="C:site of double-strand break"/>
    <property type="evidence" value="ECO:0007669"/>
    <property type="project" value="TreeGrafter"/>
</dbReference>
<evidence type="ECO:0000256" key="4">
    <source>
        <dbReference type="ARBA" id="ARBA00022695"/>
    </source>
</evidence>
<accession>A0A1W0A449</accession>
<dbReference type="GO" id="GO:1990404">
    <property type="term" value="F:NAD+-protein mono-ADP-ribosyltransferase activity"/>
    <property type="evidence" value="ECO:0007669"/>
    <property type="project" value="TreeGrafter"/>
</dbReference>
<keyword evidence="3 7" id="KW-0808">Transferase</keyword>
<keyword evidence="2 7" id="KW-0328">Glycosyltransferase</keyword>
<organism evidence="11 12">
    <name type="scientific">Thraustotheca clavata</name>
    <dbReference type="NCBI Taxonomy" id="74557"/>
    <lineage>
        <taxon>Eukaryota</taxon>
        <taxon>Sar</taxon>
        <taxon>Stramenopiles</taxon>
        <taxon>Oomycota</taxon>
        <taxon>Saprolegniomycetes</taxon>
        <taxon>Saprolegniales</taxon>
        <taxon>Achlyaceae</taxon>
        <taxon>Thraustotheca</taxon>
    </lineage>
</organism>
<dbReference type="CDD" id="cd01437">
    <property type="entry name" value="parp_like"/>
    <property type="match status" value="1"/>
</dbReference>
<comment type="caution">
    <text evidence="11">The sequence shown here is derived from an EMBL/GenBank/DDBJ whole genome shotgun (WGS) entry which is preliminary data.</text>
</comment>
<dbReference type="PANTHER" id="PTHR10459:SF66">
    <property type="entry name" value="PROTEIN MONO-ADP-RIBOSYLTRANSFERASE PARP3"/>
    <property type="match status" value="1"/>
</dbReference>
<keyword evidence="4" id="KW-0548">Nucleotidyltransferase</keyword>
<dbReference type="PROSITE" id="PS51060">
    <property type="entry name" value="PARP_ALPHA_HD"/>
    <property type="match status" value="1"/>
</dbReference>
<proteinExistence type="predicted"/>
<gene>
    <name evidence="11" type="ORF">THRCLA_02762</name>
</gene>
<dbReference type="InterPro" id="IPR012317">
    <property type="entry name" value="Poly(ADP-ribose)pol_cat_dom"/>
</dbReference>
<feature type="domain" description="WGR" evidence="10">
    <location>
        <begin position="257"/>
        <end position="353"/>
    </location>
</feature>
<evidence type="ECO:0000313" key="11">
    <source>
        <dbReference type="EMBL" id="OQS05056.1"/>
    </source>
</evidence>
<evidence type="ECO:0000256" key="7">
    <source>
        <dbReference type="RuleBase" id="RU362114"/>
    </source>
</evidence>
<dbReference type="Gene3D" id="3.90.228.10">
    <property type="match status" value="1"/>
</dbReference>
<dbReference type="GO" id="GO:0070212">
    <property type="term" value="P:protein poly-ADP-ribosylation"/>
    <property type="evidence" value="ECO:0007669"/>
    <property type="project" value="TreeGrafter"/>
</dbReference>
<evidence type="ECO:0000256" key="5">
    <source>
        <dbReference type="ARBA" id="ARBA00023027"/>
    </source>
</evidence>
<protein>
    <recommendedName>
        <fullName evidence="7">Poly [ADP-ribose] polymerase</fullName>
        <shortName evidence="7">PARP</shortName>
        <ecNumber evidence="7">2.4.2.-</ecNumber>
    </recommendedName>
</protein>
<dbReference type="Gene3D" id="1.20.142.10">
    <property type="entry name" value="Poly(ADP-ribose) polymerase, regulatory domain"/>
    <property type="match status" value="1"/>
</dbReference>
<dbReference type="Pfam" id="PF00644">
    <property type="entry name" value="PARP"/>
    <property type="match status" value="1"/>
</dbReference>
<dbReference type="STRING" id="74557.A0A1W0A449"/>
<dbReference type="Pfam" id="PF05406">
    <property type="entry name" value="WGR"/>
    <property type="match status" value="1"/>
</dbReference>
<evidence type="ECO:0000259" key="9">
    <source>
        <dbReference type="PROSITE" id="PS51060"/>
    </source>
</evidence>
<keyword evidence="6" id="KW-0539">Nucleus</keyword>
<dbReference type="OrthoDB" id="2017365at2759"/>
<dbReference type="InterPro" id="IPR008893">
    <property type="entry name" value="WGR_domain"/>
</dbReference>
<evidence type="ECO:0000259" key="8">
    <source>
        <dbReference type="PROSITE" id="PS51059"/>
    </source>
</evidence>